<sequence length="71" mass="8236">MMSGRRRLRRRLRNRSLRRTHPLPGVAGTIFGRKVFRCPHHAAHKKMPAASSEAASTEHRGRFLRRHRASV</sequence>
<accession>X7XQQ2</accession>
<evidence type="ECO:0000256" key="1">
    <source>
        <dbReference type="SAM" id="MobiDB-lite"/>
    </source>
</evidence>
<dbReference type="EMBL" id="JAOA01000041">
    <property type="protein sequence ID" value="ETZ96607.1"/>
    <property type="molecule type" value="Genomic_DNA"/>
</dbReference>
<gene>
    <name evidence="2" type="ORF">I545_6925</name>
</gene>
<organism evidence="2 3">
    <name type="scientific">Mycobacterium kansasii 662</name>
    <dbReference type="NCBI Taxonomy" id="1299326"/>
    <lineage>
        <taxon>Bacteria</taxon>
        <taxon>Bacillati</taxon>
        <taxon>Actinomycetota</taxon>
        <taxon>Actinomycetes</taxon>
        <taxon>Mycobacteriales</taxon>
        <taxon>Mycobacteriaceae</taxon>
        <taxon>Mycobacterium</taxon>
    </lineage>
</organism>
<dbReference type="AlphaFoldDB" id="X7XQQ2"/>
<proteinExistence type="predicted"/>
<feature type="compositionally biased region" description="Basic residues" evidence="1">
    <location>
        <begin position="62"/>
        <end position="71"/>
    </location>
</feature>
<name>X7XQQ2_MYCKA</name>
<feature type="region of interest" description="Disordered" evidence="1">
    <location>
        <begin position="1"/>
        <end position="26"/>
    </location>
</feature>
<feature type="compositionally biased region" description="Basic residues" evidence="1">
    <location>
        <begin position="1"/>
        <end position="21"/>
    </location>
</feature>
<reference evidence="2 3" key="1">
    <citation type="submission" date="2013-12" db="EMBL/GenBank/DDBJ databases">
        <authorList>
            <person name="Brown-Elliot B."/>
            <person name="Wallace R."/>
            <person name="Lenaerts A."/>
            <person name="Ordway D."/>
            <person name="DeGroote M.A."/>
            <person name="Parker T."/>
            <person name="Sizemore C."/>
            <person name="Tallon L.J."/>
            <person name="Sadzewicz L.K."/>
            <person name="Sengamalay N."/>
            <person name="Fraser C.M."/>
            <person name="Hine E."/>
            <person name="Shefchek K.A."/>
            <person name="Das S.P."/>
            <person name="Tettelin H."/>
        </authorList>
    </citation>
    <scope>NUCLEOTIDE SEQUENCE [LARGE SCALE GENOMIC DNA]</scope>
    <source>
        <strain evidence="2 3">662</strain>
    </source>
</reference>
<protein>
    <submittedName>
        <fullName evidence="2">Uncharacterized protein</fullName>
    </submittedName>
</protein>
<dbReference type="Proteomes" id="UP000020561">
    <property type="component" value="Unassembled WGS sequence"/>
</dbReference>
<dbReference type="PATRIC" id="fig|1299326.3.peg.6645"/>
<comment type="caution">
    <text evidence="2">The sequence shown here is derived from an EMBL/GenBank/DDBJ whole genome shotgun (WGS) entry which is preliminary data.</text>
</comment>
<evidence type="ECO:0000313" key="2">
    <source>
        <dbReference type="EMBL" id="ETZ96607.1"/>
    </source>
</evidence>
<feature type="region of interest" description="Disordered" evidence="1">
    <location>
        <begin position="42"/>
        <end position="71"/>
    </location>
</feature>
<evidence type="ECO:0000313" key="3">
    <source>
        <dbReference type="Proteomes" id="UP000020561"/>
    </source>
</evidence>